<name>A0ABS1B7V8_9MICO</name>
<dbReference type="InterPro" id="IPR001296">
    <property type="entry name" value="Glyco_trans_1"/>
</dbReference>
<keyword evidence="3" id="KW-0808">Transferase</keyword>
<dbReference type="PANTHER" id="PTHR45947">
    <property type="entry name" value="SULFOQUINOVOSYL TRANSFERASE SQD2"/>
    <property type="match status" value="1"/>
</dbReference>
<dbReference type="Pfam" id="PF13579">
    <property type="entry name" value="Glyco_trans_4_4"/>
    <property type="match status" value="1"/>
</dbReference>
<dbReference type="CDD" id="cd03801">
    <property type="entry name" value="GT4_PimA-like"/>
    <property type="match status" value="1"/>
</dbReference>
<dbReference type="PANTHER" id="PTHR45947:SF3">
    <property type="entry name" value="SULFOQUINOVOSYL TRANSFERASE SQD2"/>
    <property type="match status" value="1"/>
</dbReference>
<keyword evidence="4" id="KW-1133">Transmembrane helix</keyword>
<dbReference type="InterPro" id="IPR050194">
    <property type="entry name" value="Glycosyltransferase_grp1"/>
</dbReference>
<dbReference type="Pfam" id="PF00534">
    <property type="entry name" value="Glycos_transf_1"/>
    <property type="match status" value="1"/>
</dbReference>
<evidence type="ECO:0000313" key="7">
    <source>
        <dbReference type="EMBL" id="MBK0330729.1"/>
    </source>
</evidence>
<comment type="caution">
    <text evidence="7">The sequence shown here is derived from an EMBL/GenBank/DDBJ whole genome shotgun (WGS) entry which is preliminary data.</text>
</comment>
<evidence type="ECO:0000259" key="6">
    <source>
        <dbReference type="Pfam" id="PF13579"/>
    </source>
</evidence>
<keyword evidence="4" id="KW-0472">Membrane</keyword>
<evidence type="ECO:0000256" key="3">
    <source>
        <dbReference type="ARBA" id="ARBA00022679"/>
    </source>
</evidence>
<dbReference type="SUPFAM" id="SSF53756">
    <property type="entry name" value="UDP-Glycosyltransferase/glycogen phosphorylase"/>
    <property type="match status" value="1"/>
</dbReference>
<evidence type="ECO:0000256" key="1">
    <source>
        <dbReference type="ARBA" id="ARBA00021292"/>
    </source>
</evidence>
<keyword evidence="8" id="KW-1185">Reference proteome</keyword>
<dbReference type="RefSeq" id="WP_200501388.1">
    <property type="nucleotide sequence ID" value="NZ_JAEDAJ010000002.1"/>
</dbReference>
<dbReference type="InterPro" id="IPR028098">
    <property type="entry name" value="Glyco_trans_4-like_N"/>
</dbReference>
<reference evidence="7 8" key="1">
    <citation type="submission" date="2020-12" db="EMBL/GenBank/DDBJ databases">
        <title>Brachybacterium sp. MASK1Z-5, whole genome shotgun sequence.</title>
        <authorList>
            <person name="Tuo L."/>
        </authorList>
    </citation>
    <scope>NUCLEOTIDE SEQUENCE [LARGE SCALE GENOMIC DNA]</scope>
    <source>
        <strain evidence="7 8">MASK1Z-5</strain>
    </source>
</reference>
<evidence type="ECO:0000313" key="8">
    <source>
        <dbReference type="Proteomes" id="UP000612352"/>
    </source>
</evidence>
<feature type="domain" description="Glycosyl transferase family 1" evidence="5">
    <location>
        <begin position="470"/>
        <end position="648"/>
    </location>
</feature>
<keyword evidence="2" id="KW-0328">Glycosyltransferase</keyword>
<accession>A0ABS1B7V8</accession>
<dbReference type="EMBL" id="JAEDAJ010000002">
    <property type="protein sequence ID" value="MBK0330729.1"/>
    <property type="molecule type" value="Genomic_DNA"/>
</dbReference>
<dbReference type="Proteomes" id="UP000612352">
    <property type="component" value="Unassembled WGS sequence"/>
</dbReference>
<evidence type="ECO:0000256" key="2">
    <source>
        <dbReference type="ARBA" id="ARBA00022676"/>
    </source>
</evidence>
<gene>
    <name evidence="7" type="ORF">I8D64_04870</name>
</gene>
<sequence>MISRKYVLALSVGIVFVASTVLSAVIAGSIAGPVGSVLVAVVLGIVAGVAAGLLLRVLLREQATALNNIRRRFEAQLEEAVDSAPKKSGAQEGGVGPFVSLERLETLLGNGPSGLRDATASIIDSHVAIVRLAARNDIPLKQVMRRHRATELLQRLLKDKRFLEAKPIIEEWDGILDESKLTEVREAYKFFRVHGYYRLASRLMDYIADRFGNERDIKVARELREELYVYEDVRALMPVLPSSDLRDPQGPVLHFVGKALPDTQTGYTLRTRYTVDALGRAGVPCEIVAQAGGGREQFDSVVRVEDDQVPVTFLAGPRRTAVGWRGWLEQNVVGLMDRVSESRPSVIHAHADFINAAIALHVGRAAGIPVVYEARGFWEESWLSRTAQMAGWDDPFAIFEVFGEPEAYALRRGAEARVREEADHIFTLARVMRQHIVDESAPGTYGEGAISIVPNAVDSGAFPRQEADPDLRRELGIEPDDAVVGYISSIVEYEGIGTLIRAFSRLQRHPEEHGLKVSTGLKLLVVGDGPHLDHLRRLVESLGIDGVIMPGRIPHRRILDFYGQIDVFVVPRKPARVCELVTPLKPFEAFSTGRAVVLSDVAALKEIADDARGAAATFTAGDDHDLASVIGGIVTTDGEQERMSAAGADWVRAARSWDANVPAYVEVYSRLGRVSETAG</sequence>
<feature type="transmembrane region" description="Helical" evidence="4">
    <location>
        <begin position="33"/>
        <end position="59"/>
    </location>
</feature>
<proteinExistence type="predicted"/>
<organism evidence="7 8">
    <name type="scientific">Brachybacterium halotolerans</name>
    <dbReference type="NCBI Taxonomy" id="2795215"/>
    <lineage>
        <taxon>Bacteria</taxon>
        <taxon>Bacillati</taxon>
        <taxon>Actinomycetota</taxon>
        <taxon>Actinomycetes</taxon>
        <taxon>Micrococcales</taxon>
        <taxon>Dermabacteraceae</taxon>
        <taxon>Brachybacterium</taxon>
    </lineage>
</organism>
<evidence type="ECO:0000259" key="5">
    <source>
        <dbReference type="Pfam" id="PF00534"/>
    </source>
</evidence>
<feature type="domain" description="Glycosyltransferase subfamily 4-like N-terminal" evidence="6">
    <location>
        <begin position="265"/>
        <end position="440"/>
    </location>
</feature>
<protein>
    <recommendedName>
        <fullName evidence="1">D-inositol 3-phosphate glycosyltransferase</fullName>
    </recommendedName>
</protein>
<keyword evidence="4" id="KW-0812">Transmembrane</keyword>
<evidence type="ECO:0000256" key="4">
    <source>
        <dbReference type="SAM" id="Phobius"/>
    </source>
</evidence>
<dbReference type="Gene3D" id="3.40.50.2000">
    <property type="entry name" value="Glycogen Phosphorylase B"/>
    <property type="match status" value="2"/>
</dbReference>